<evidence type="ECO:0000313" key="3">
    <source>
        <dbReference type="Proteomes" id="UP000018766"/>
    </source>
</evidence>
<comment type="caution">
    <text evidence="2">The sequence shown here is derived from an EMBL/GenBank/DDBJ whole genome shotgun (WGS) entry which is preliminary data.</text>
</comment>
<sequence length="177" mass="20260">MYFPLFVYGTLKKGYQNYPRHCATAIKIEKAYCWGRLFDLDAGYPAMEIPAESIQARGTTAYSLDGNNKGKLLNFDQPRGDWDMVAGELMLFQFPEKEIPQIDLLEDFDPNKPNNLYERVLITVKTEEGLSNAWTYIMRAGKHEGRRISLNEQGVVEWEKTHSGYIPPTHNASGHLK</sequence>
<dbReference type="OrthoDB" id="9814303at2"/>
<feature type="domain" description="Gamma-glutamylcyclotransferase AIG2-like" evidence="1">
    <location>
        <begin position="84"/>
        <end position="148"/>
    </location>
</feature>
<dbReference type="Gene3D" id="3.10.490.10">
    <property type="entry name" value="Gamma-glutamyl cyclotransferase-like"/>
    <property type="match status" value="1"/>
</dbReference>
<accession>V8G1R0</accession>
<dbReference type="InterPro" id="IPR013024">
    <property type="entry name" value="GGCT-like"/>
</dbReference>
<gene>
    <name evidence="2" type="ORF">V757_08215</name>
</gene>
<organism evidence="2 3">
    <name type="scientific">Pelistega indica</name>
    <dbReference type="NCBI Taxonomy" id="1414851"/>
    <lineage>
        <taxon>Bacteria</taxon>
        <taxon>Pseudomonadati</taxon>
        <taxon>Pseudomonadota</taxon>
        <taxon>Betaproteobacteria</taxon>
        <taxon>Burkholderiales</taxon>
        <taxon>Alcaligenaceae</taxon>
        <taxon>Pelistega</taxon>
    </lineage>
</organism>
<dbReference type="AlphaFoldDB" id="V8G1R0"/>
<name>V8G1R0_9BURK</name>
<dbReference type="CDD" id="cd06661">
    <property type="entry name" value="GGCT_like"/>
    <property type="match status" value="1"/>
</dbReference>
<dbReference type="Pfam" id="PF06094">
    <property type="entry name" value="GGACT"/>
    <property type="match status" value="2"/>
</dbReference>
<keyword evidence="2" id="KW-0808">Transferase</keyword>
<dbReference type="InterPro" id="IPR036568">
    <property type="entry name" value="GGCT-like_sf"/>
</dbReference>
<reference evidence="2 3" key="1">
    <citation type="submission" date="2013-11" db="EMBL/GenBank/DDBJ databases">
        <title>Genomic analysis of Pelistega sp. HM-7.</title>
        <authorList>
            <person name="Kumbhare S.V."/>
            <person name="Shetty S.A."/>
            <person name="Sharma O."/>
            <person name="Dhotre D.P."/>
        </authorList>
    </citation>
    <scope>NUCLEOTIDE SEQUENCE [LARGE SCALE GENOMIC DNA]</scope>
    <source>
        <strain evidence="2 3">HM-7</strain>
    </source>
</reference>
<evidence type="ECO:0000259" key="1">
    <source>
        <dbReference type="Pfam" id="PF06094"/>
    </source>
</evidence>
<proteinExistence type="predicted"/>
<dbReference type="Proteomes" id="UP000018766">
    <property type="component" value="Unassembled WGS sequence"/>
</dbReference>
<protein>
    <submittedName>
        <fullName evidence="2">Gamma-glutamyl cyclotransferase</fullName>
    </submittedName>
</protein>
<feature type="domain" description="Gamma-glutamylcyclotransferase AIG2-like" evidence="1">
    <location>
        <begin position="5"/>
        <end position="67"/>
    </location>
</feature>
<dbReference type="SUPFAM" id="SSF110857">
    <property type="entry name" value="Gamma-glutamyl cyclotransferase-like"/>
    <property type="match status" value="1"/>
</dbReference>
<dbReference type="EMBL" id="AYSV01000091">
    <property type="protein sequence ID" value="ETD70011.1"/>
    <property type="molecule type" value="Genomic_DNA"/>
</dbReference>
<evidence type="ECO:0000313" key="2">
    <source>
        <dbReference type="EMBL" id="ETD70011.1"/>
    </source>
</evidence>
<dbReference type="GO" id="GO:0016740">
    <property type="term" value="F:transferase activity"/>
    <property type="evidence" value="ECO:0007669"/>
    <property type="project" value="UniProtKB-KW"/>
</dbReference>
<dbReference type="InterPro" id="IPR009288">
    <property type="entry name" value="AIG2-like_dom"/>
</dbReference>
<keyword evidence="3" id="KW-1185">Reference proteome</keyword>
<dbReference type="RefSeq" id="WP_023951595.1">
    <property type="nucleotide sequence ID" value="NZ_AYSV01000091.1"/>
</dbReference>